<organism evidence="4 5">
    <name type="scientific">Pseudoalteromonas holothuriae</name>
    <dbReference type="NCBI Taxonomy" id="2963714"/>
    <lineage>
        <taxon>Bacteria</taxon>
        <taxon>Pseudomonadati</taxon>
        <taxon>Pseudomonadota</taxon>
        <taxon>Gammaproteobacteria</taxon>
        <taxon>Alteromonadales</taxon>
        <taxon>Pseudoalteromonadaceae</taxon>
        <taxon>Pseudoalteromonas</taxon>
    </lineage>
</organism>
<dbReference type="EMBL" id="CAMAPD010000003">
    <property type="protein sequence ID" value="CAH9053111.1"/>
    <property type="molecule type" value="Genomic_DNA"/>
</dbReference>
<proteinExistence type="predicted"/>
<protein>
    <submittedName>
        <fullName evidence="4">Uncharacterized protein</fullName>
    </submittedName>
</protein>
<evidence type="ECO:0000256" key="1">
    <source>
        <dbReference type="SAM" id="Coils"/>
    </source>
</evidence>
<dbReference type="Proteomes" id="UP001152485">
    <property type="component" value="Unassembled WGS sequence"/>
</dbReference>
<name>A0A9W4VYN1_9GAMM</name>
<evidence type="ECO:0000313" key="3">
    <source>
        <dbReference type="EMBL" id="CAH9053111.1"/>
    </source>
</evidence>
<feature type="coiled-coil region" evidence="1">
    <location>
        <begin position="93"/>
        <end position="120"/>
    </location>
</feature>
<evidence type="ECO:0000313" key="6">
    <source>
        <dbReference type="Proteomes" id="UP001152485"/>
    </source>
</evidence>
<comment type="caution">
    <text evidence="4">The sequence shown here is derived from an EMBL/GenBank/DDBJ whole genome shotgun (WGS) entry which is preliminary data.</text>
</comment>
<evidence type="ECO:0000313" key="4">
    <source>
        <dbReference type="EMBL" id="CAH9056416.1"/>
    </source>
</evidence>
<sequence length="182" mass="20652">MSQQYRVAFVELEGSFSAEEVVAKLSTKLKINPQKASAFLANKPLFAPADKTKCLKQVKLLASMGVQAKLIALEDTTKTSAQEQKDERVFEALDYITSSLIRIEERLEELEQRLPASSNEQHEQGAQQWQEDEIVDDFDLDLEMEPTKKLPTRKLQYALAAVLLILLIVLALAILYPQWFNL</sequence>
<gene>
    <name evidence="4" type="ORF">PSECIP111854_01788</name>
    <name evidence="3" type="ORF">PSECIP111951_00755</name>
</gene>
<evidence type="ECO:0000313" key="5">
    <source>
        <dbReference type="Proteomes" id="UP001152467"/>
    </source>
</evidence>
<dbReference type="RefSeq" id="WP_261591953.1">
    <property type="nucleotide sequence ID" value="NZ_CAMAPC010000005.1"/>
</dbReference>
<keyword evidence="2" id="KW-0472">Membrane</keyword>
<dbReference type="AlphaFoldDB" id="A0A9W4VYN1"/>
<reference evidence="4 6" key="1">
    <citation type="submission" date="2022-07" db="EMBL/GenBank/DDBJ databases">
        <authorList>
            <person name="Criscuolo A."/>
        </authorList>
    </citation>
    <scope>NUCLEOTIDE SEQUENCE</scope>
    <source>
        <strain evidence="6">CIP 111951</strain>
        <strain evidence="4">CIP111854</strain>
        <strain evidence="3">CIP111951</strain>
    </source>
</reference>
<keyword evidence="2" id="KW-0812">Transmembrane</keyword>
<dbReference type="Proteomes" id="UP001152467">
    <property type="component" value="Unassembled WGS sequence"/>
</dbReference>
<keyword evidence="1" id="KW-0175">Coiled coil</keyword>
<evidence type="ECO:0000256" key="2">
    <source>
        <dbReference type="SAM" id="Phobius"/>
    </source>
</evidence>
<feature type="transmembrane region" description="Helical" evidence="2">
    <location>
        <begin position="157"/>
        <end position="176"/>
    </location>
</feature>
<accession>A0A9W4VYN1</accession>
<dbReference type="EMBL" id="CAMAPC010000005">
    <property type="protein sequence ID" value="CAH9056416.1"/>
    <property type="molecule type" value="Genomic_DNA"/>
</dbReference>
<keyword evidence="2" id="KW-1133">Transmembrane helix</keyword>
<keyword evidence="5" id="KW-1185">Reference proteome</keyword>